<comment type="caution">
    <text evidence="2">The sequence shown here is derived from an EMBL/GenBank/DDBJ whole genome shotgun (WGS) entry which is preliminary data.</text>
</comment>
<protein>
    <submittedName>
        <fullName evidence="3">Hypothetical_protein</fullName>
    </submittedName>
</protein>
<proteinExistence type="predicted"/>
<evidence type="ECO:0000313" key="4">
    <source>
        <dbReference type="Proteomes" id="UP001642409"/>
    </source>
</evidence>
<dbReference type="EMBL" id="CATOUU010000818">
    <property type="protein sequence ID" value="CAI9950761.1"/>
    <property type="molecule type" value="Genomic_DNA"/>
</dbReference>
<evidence type="ECO:0000256" key="1">
    <source>
        <dbReference type="SAM" id="Coils"/>
    </source>
</evidence>
<evidence type="ECO:0000313" key="2">
    <source>
        <dbReference type="EMBL" id="CAI9950761.1"/>
    </source>
</evidence>
<organism evidence="2">
    <name type="scientific">Hexamita inflata</name>
    <dbReference type="NCBI Taxonomy" id="28002"/>
    <lineage>
        <taxon>Eukaryota</taxon>
        <taxon>Metamonada</taxon>
        <taxon>Diplomonadida</taxon>
        <taxon>Hexamitidae</taxon>
        <taxon>Hexamitinae</taxon>
        <taxon>Hexamita</taxon>
    </lineage>
</organism>
<reference evidence="2" key="1">
    <citation type="submission" date="2023-06" db="EMBL/GenBank/DDBJ databases">
        <authorList>
            <person name="Kurt Z."/>
        </authorList>
    </citation>
    <scope>NUCLEOTIDE SEQUENCE</scope>
</reference>
<feature type="coiled-coil region" evidence="1">
    <location>
        <begin position="6"/>
        <end position="33"/>
    </location>
</feature>
<keyword evidence="4" id="KW-1185">Reference proteome</keyword>
<sequence length="154" mass="17579">MSGLLNSSTNTQIQILENKVENIENKLVISDQSMLNNITELESRILSNYSKSDNNLMMNTTTLDDRVYRNISSIKNDLLTAQLTADSNLLFNTTVLDWRIFNNVSEFKNTIQNLTLHLNNVSDILQIQTELIEQQQNTINNLTQNINIGLSNNF</sequence>
<dbReference type="EMBL" id="CAXDID020000248">
    <property type="protein sequence ID" value="CAL6063878.1"/>
    <property type="molecule type" value="Genomic_DNA"/>
</dbReference>
<accession>A0AA86Q2H1</accession>
<gene>
    <name evidence="2" type="ORF">HINF_LOCUS38406</name>
    <name evidence="3" type="ORF">HINF_LOCUS51083</name>
</gene>
<evidence type="ECO:0000313" key="3">
    <source>
        <dbReference type="EMBL" id="CAL6063878.1"/>
    </source>
</evidence>
<dbReference type="AlphaFoldDB" id="A0AA86Q2H1"/>
<dbReference type="Proteomes" id="UP001642409">
    <property type="component" value="Unassembled WGS sequence"/>
</dbReference>
<keyword evidence="1" id="KW-0175">Coiled coil</keyword>
<reference evidence="3 4" key="2">
    <citation type="submission" date="2024-07" db="EMBL/GenBank/DDBJ databases">
        <authorList>
            <person name="Akdeniz Z."/>
        </authorList>
    </citation>
    <scope>NUCLEOTIDE SEQUENCE [LARGE SCALE GENOMIC DNA]</scope>
</reference>
<name>A0AA86Q2H1_9EUKA</name>